<gene>
    <name evidence="1" type="ORF">SAMN05216495_10282</name>
</gene>
<reference evidence="1 2" key="1">
    <citation type="submission" date="2016-10" db="EMBL/GenBank/DDBJ databases">
        <authorList>
            <person name="Varghese N."/>
            <person name="Submissions S."/>
        </authorList>
    </citation>
    <scope>NUCLEOTIDE SEQUENCE [LARGE SCALE GENOMIC DNA]</scope>
    <source>
        <strain evidence="1 2">WCC6</strain>
    </source>
</reference>
<dbReference type="EMBL" id="FNOP01000002">
    <property type="protein sequence ID" value="SDW50299.1"/>
    <property type="molecule type" value="Genomic_DNA"/>
</dbReference>
<dbReference type="AlphaFoldDB" id="A0A1H2U3X8"/>
<dbReference type="Proteomes" id="UP000182379">
    <property type="component" value="Unassembled WGS sequence"/>
</dbReference>
<evidence type="ECO:0000313" key="1">
    <source>
        <dbReference type="EMBL" id="SDW50299.1"/>
    </source>
</evidence>
<proteinExistence type="predicted"/>
<organism evidence="1 2">
    <name type="scientific">Acidaminococcus fermentans</name>
    <dbReference type="NCBI Taxonomy" id="905"/>
    <lineage>
        <taxon>Bacteria</taxon>
        <taxon>Bacillati</taxon>
        <taxon>Bacillota</taxon>
        <taxon>Negativicutes</taxon>
        <taxon>Acidaminococcales</taxon>
        <taxon>Acidaminococcaceae</taxon>
        <taxon>Acidaminococcus</taxon>
    </lineage>
</organism>
<evidence type="ECO:0000313" key="2">
    <source>
        <dbReference type="Proteomes" id="UP000182379"/>
    </source>
</evidence>
<accession>A0A1H2U3X8</accession>
<name>A0A1H2U3X8_ACIFE</name>
<comment type="caution">
    <text evidence="1">The sequence shown here is derived from an EMBL/GenBank/DDBJ whole genome shotgun (WGS) entry which is preliminary data.</text>
</comment>
<protein>
    <submittedName>
        <fullName evidence="1">Uncharacterized protein</fullName>
    </submittedName>
</protein>
<sequence length="39" mass="4442">MEPVAEFDERLWGAMVDYVTVGVDKRLTVMFRNGTGIHT</sequence>